<dbReference type="PROSITE" id="PS50977">
    <property type="entry name" value="HTH_TETR_2"/>
    <property type="match status" value="1"/>
</dbReference>
<feature type="domain" description="HTH tetR-type" evidence="5">
    <location>
        <begin position="11"/>
        <end position="71"/>
    </location>
</feature>
<organism evidence="6 7">
    <name type="scientific">Nitratireductor pacificus pht-3B</name>
    <dbReference type="NCBI Taxonomy" id="391937"/>
    <lineage>
        <taxon>Bacteria</taxon>
        <taxon>Pseudomonadati</taxon>
        <taxon>Pseudomonadota</taxon>
        <taxon>Alphaproteobacteria</taxon>
        <taxon>Hyphomicrobiales</taxon>
        <taxon>Phyllobacteriaceae</taxon>
        <taxon>Nitratireductor</taxon>
    </lineage>
</organism>
<dbReference type="PANTHER" id="PTHR30055:SF234">
    <property type="entry name" value="HTH-TYPE TRANSCRIPTIONAL REGULATOR BETI"/>
    <property type="match status" value="1"/>
</dbReference>
<sequence length="205" mass="22323">MMNLAADSTIDPKRGRILDGAMQVFLAYGFARTTMDDIARAAEVSRPTLYLQFRNKADIFRAIGAAILTRSLADARAGLDGKGTFGERLMTALDRALFGLMEMIDKSAHGEEILDMENKIASDIIAEWREGLAEAVEKAVSEEAGRTGADLERLGLSSRALTEVLLDGIEGMRVRRICGKPAIEGARRLIILMEIALTAARPGNR</sequence>
<dbReference type="InterPro" id="IPR009057">
    <property type="entry name" value="Homeodomain-like_sf"/>
</dbReference>
<name>K2N3Y3_9HYPH</name>
<dbReference type="AlphaFoldDB" id="K2N3Y3"/>
<dbReference type="SUPFAM" id="SSF46689">
    <property type="entry name" value="Homeodomain-like"/>
    <property type="match status" value="1"/>
</dbReference>
<keyword evidence="1" id="KW-0805">Transcription regulation</keyword>
<dbReference type="InterPro" id="IPR001647">
    <property type="entry name" value="HTH_TetR"/>
</dbReference>
<dbReference type="EMBL" id="AMRM01000010">
    <property type="protein sequence ID" value="EKF18978.1"/>
    <property type="molecule type" value="Genomic_DNA"/>
</dbReference>
<evidence type="ECO:0000256" key="4">
    <source>
        <dbReference type="PROSITE-ProRule" id="PRU00335"/>
    </source>
</evidence>
<dbReference type="PRINTS" id="PR00455">
    <property type="entry name" value="HTHTETR"/>
</dbReference>
<dbReference type="RefSeq" id="WP_008596874.1">
    <property type="nucleotide sequence ID" value="NZ_AMRM01000010.1"/>
</dbReference>
<evidence type="ECO:0000313" key="7">
    <source>
        <dbReference type="Proteomes" id="UP000006786"/>
    </source>
</evidence>
<keyword evidence="7" id="KW-1185">Reference proteome</keyword>
<dbReference type="GO" id="GO:0000976">
    <property type="term" value="F:transcription cis-regulatory region binding"/>
    <property type="evidence" value="ECO:0007669"/>
    <property type="project" value="TreeGrafter"/>
</dbReference>
<keyword evidence="3" id="KW-0804">Transcription</keyword>
<evidence type="ECO:0000256" key="1">
    <source>
        <dbReference type="ARBA" id="ARBA00023015"/>
    </source>
</evidence>
<dbReference type="Proteomes" id="UP000006786">
    <property type="component" value="Unassembled WGS sequence"/>
</dbReference>
<comment type="caution">
    <text evidence="6">The sequence shown here is derived from an EMBL/GenBank/DDBJ whole genome shotgun (WGS) entry which is preliminary data.</text>
</comment>
<dbReference type="InterPro" id="IPR050109">
    <property type="entry name" value="HTH-type_TetR-like_transc_reg"/>
</dbReference>
<dbReference type="Pfam" id="PF00440">
    <property type="entry name" value="TetR_N"/>
    <property type="match status" value="1"/>
</dbReference>
<dbReference type="GO" id="GO:0003700">
    <property type="term" value="F:DNA-binding transcription factor activity"/>
    <property type="evidence" value="ECO:0007669"/>
    <property type="project" value="TreeGrafter"/>
</dbReference>
<feature type="DNA-binding region" description="H-T-H motif" evidence="4">
    <location>
        <begin position="34"/>
        <end position="53"/>
    </location>
</feature>
<dbReference type="PANTHER" id="PTHR30055">
    <property type="entry name" value="HTH-TYPE TRANSCRIPTIONAL REGULATOR RUTR"/>
    <property type="match status" value="1"/>
</dbReference>
<accession>K2N3Y3</accession>
<protein>
    <submittedName>
        <fullName evidence="6">TetR family transcriptional regulator</fullName>
    </submittedName>
</protein>
<evidence type="ECO:0000256" key="2">
    <source>
        <dbReference type="ARBA" id="ARBA00023125"/>
    </source>
</evidence>
<dbReference type="Gene3D" id="1.10.357.10">
    <property type="entry name" value="Tetracycline Repressor, domain 2"/>
    <property type="match status" value="1"/>
</dbReference>
<evidence type="ECO:0000256" key="3">
    <source>
        <dbReference type="ARBA" id="ARBA00023163"/>
    </source>
</evidence>
<reference evidence="6 7" key="1">
    <citation type="journal article" date="2012" name="J. Bacteriol.">
        <title>Genome Sequence of Nitratireductor pacificus Type Strain pht-3B.</title>
        <authorList>
            <person name="Lai Q."/>
            <person name="Li G."/>
            <person name="Shao Z."/>
        </authorList>
    </citation>
    <scope>NUCLEOTIDE SEQUENCE [LARGE SCALE GENOMIC DNA]</scope>
    <source>
        <strain evidence="7">pht-3B</strain>
    </source>
</reference>
<evidence type="ECO:0000313" key="6">
    <source>
        <dbReference type="EMBL" id="EKF18978.1"/>
    </source>
</evidence>
<dbReference type="eggNOG" id="COG1309">
    <property type="taxonomic scope" value="Bacteria"/>
</dbReference>
<keyword evidence="2 4" id="KW-0238">DNA-binding</keyword>
<gene>
    <name evidence="6" type="ORF">NA2_10898</name>
</gene>
<evidence type="ECO:0000259" key="5">
    <source>
        <dbReference type="PROSITE" id="PS50977"/>
    </source>
</evidence>
<proteinExistence type="predicted"/>